<accession>A0A6J7NLT9</accession>
<protein>
    <submittedName>
        <fullName evidence="1">Unannotated protein</fullName>
    </submittedName>
</protein>
<dbReference type="EMBL" id="CAFBOR010000149">
    <property type="protein sequence ID" value="CAB4993285.1"/>
    <property type="molecule type" value="Genomic_DNA"/>
</dbReference>
<proteinExistence type="predicted"/>
<organism evidence="1">
    <name type="scientific">freshwater metagenome</name>
    <dbReference type="NCBI Taxonomy" id="449393"/>
    <lineage>
        <taxon>unclassified sequences</taxon>
        <taxon>metagenomes</taxon>
        <taxon>ecological metagenomes</taxon>
    </lineage>
</organism>
<name>A0A6J7NLT9_9ZZZZ</name>
<reference evidence="1" key="1">
    <citation type="submission" date="2020-05" db="EMBL/GenBank/DDBJ databases">
        <authorList>
            <person name="Chiriac C."/>
            <person name="Salcher M."/>
            <person name="Ghai R."/>
            <person name="Kavagutti S V."/>
        </authorList>
    </citation>
    <scope>NUCLEOTIDE SEQUENCE</scope>
</reference>
<dbReference type="AlphaFoldDB" id="A0A6J7NLT9"/>
<sequence>MMGWVITTERPAAGVVRIARPTAIVSLASSLSSTLLNPARFRSARAVSRSLPSTGGTFSLPSPPLTRRFTLSPLASRVPPSGSCANTWPLGRVLDDCSEVTLKPRLSSFDLAAFSSKLVTSGTSMRPPELCDPTREISNPPRTRINTAMIAEIEIMVPRLRPRGACRGRATAAPAPAAPRPAAATAGVRVVGTFTPVAVSTPPITSSPRLNLRRSARMSSAVAYRSSGFFSSAVRMIFSSPAAIAGFRVEGGGTTS</sequence>
<gene>
    <name evidence="1" type="ORF">UFOPK3974_01056</name>
</gene>
<evidence type="ECO:0000313" key="1">
    <source>
        <dbReference type="EMBL" id="CAB4993285.1"/>
    </source>
</evidence>